<evidence type="ECO:0000313" key="3">
    <source>
        <dbReference type="Proteomes" id="UP000186002"/>
    </source>
</evidence>
<organism evidence="2 3">
    <name type="scientific">Roseibium suaedae</name>
    <dbReference type="NCBI Taxonomy" id="735517"/>
    <lineage>
        <taxon>Bacteria</taxon>
        <taxon>Pseudomonadati</taxon>
        <taxon>Pseudomonadota</taxon>
        <taxon>Alphaproteobacteria</taxon>
        <taxon>Hyphomicrobiales</taxon>
        <taxon>Stappiaceae</taxon>
        <taxon>Roseibium</taxon>
    </lineage>
</organism>
<dbReference type="Proteomes" id="UP000186002">
    <property type="component" value="Unassembled WGS sequence"/>
</dbReference>
<dbReference type="AlphaFoldDB" id="A0A1M7CJE4"/>
<name>A0A1M7CJE4_9HYPH</name>
<dbReference type="STRING" id="735517.SAMN05444272_1184"/>
<accession>A0A1M7CJE4</accession>
<evidence type="ECO:0008006" key="4">
    <source>
        <dbReference type="Google" id="ProtNLM"/>
    </source>
</evidence>
<dbReference type="RefSeq" id="WP_073009994.1">
    <property type="nucleotide sequence ID" value="NZ_FRBW01000001.1"/>
</dbReference>
<reference evidence="2 3" key="1">
    <citation type="submission" date="2016-11" db="EMBL/GenBank/DDBJ databases">
        <authorList>
            <person name="Jaros S."/>
            <person name="Januszkiewicz K."/>
            <person name="Wedrychowicz H."/>
        </authorList>
    </citation>
    <scope>NUCLEOTIDE SEQUENCE [LARGE SCALE GENOMIC DNA]</scope>
    <source>
        <strain evidence="2 3">DSM 22153</strain>
    </source>
</reference>
<sequence>MSRGSARQASFRFATVLLAIAAGAALQTSAAADGIADPCDAYARSYADQHLGSGNATGEIVSGAMGGAVAGGAWAGPGGARRGAAVGGASAVLDNLASYPGGWQALYDMGYQICQTETANANRAASQSNCRSRASVDSGISRHTLSSRSGAISASSCR</sequence>
<dbReference type="EMBL" id="FRBW01000001">
    <property type="protein sequence ID" value="SHL67401.1"/>
    <property type="molecule type" value="Genomic_DNA"/>
</dbReference>
<feature type="signal peptide" evidence="1">
    <location>
        <begin position="1"/>
        <end position="24"/>
    </location>
</feature>
<keyword evidence="1" id="KW-0732">Signal</keyword>
<dbReference type="OrthoDB" id="7678974at2"/>
<evidence type="ECO:0000256" key="1">
    <source>
        <dbReference type="SAM" id="SignalP"/>
    </source>
</evidence>
<keyword evidence="3" id="KW-1185">Reference proteome</keyword>
<protein>
    <recommendedName>
        <fullName evidence="4">Glycine zipper domain-containing protein</fullName>
    </recommendedName>
</protein>
<gene>
    <name evidence="2" type="ORF">SAMN05444272_1184</name>
</gene>
<feature type="chain" id="PRO_5013314419" description="Glycine zipper domain-containing protein" evidence="1">
    <location>
        <begin position="25"/>
        <end position="158"/>
    </location>
</feature>
<proteinExistence type="predicted"/>
<evidence type="ECO:0000313" key="2">
    <source>
        <dbReference type="EMBL" id="SHL67401.1"/>
    </source>
</evidence>